<accession>A0ABP3J383</accession>
<proteinExistence type="predicted"/>
<organism evidence="1 2">
    <name type="scientific">Streptomyces luteireticuli</name>
    <dbReference type="NCBI Taxonomy" id="173858"/>
    <lineage>
        <taxon>Bacteria</taxon>
        <taxon>Bacillati</taxon>
        <taxon>Actinomycetota</taxon>
        <taxon>Actinomycetes</taxon>
        <taxon>Kitasatosporales</taxon>
        <taxon>Streptomycetaceae</taxon>
        <taxon>Streptomyces</taxon>
    </lineage>
</organism>
<name>A0ABP3J383_9ACTN</name>
<sequence length="124" mass="13718">MRYALRSTNSSLRWTPDLISANSSRIALIDCKSRMTSRTTNRHAVERAAVTAHLQLTAWTQLPIYYVFDNLDVLTPYDALTTGRNSPRTTAGSGTAYYLIPSHHAQPFETTFGTPHPHPTASAA</sequence>
<keyword evidence="2" id="KW-1185">Reference proteome</keyword>
<dbReference type="Proteomes" id="UP001500879">
    <property type="component" value="Unassembled WGS sequence"/>
</dbReference>
<comment type="caution">
    <text evidence="1">The sequence shown here is derived from an EMBL/GenBank/DDBJ whole genome shotgun (WGS) entry which is preliminary data.</text>
</comment>
<reference evidence="2" key="1">
    <citation type="journal article" date="2019" name="Int. J. Syst. Evol. Microbiol.">
        <title>The Global Catalogue of Microorganisms (GCM) 10K type strain sequencing project: providing services to taxonomists for standard genome sequencing and annotation.</title>
        <authorList>
            <consortium name="The Broad Institute Genomics Platform"/>
            <consortium name="The Broad Institute Genome Sequencing Center for Infectious Disease"/>
            <person name="Wu L."/>
            <person name="Ma J."/>
        </authorList>
    </citation>
    <scope>NUCLEOTIDE SEQUENCE [LARGE SCALE GENOMIC DNA]</scope>
    <source>
        <strain evidence="2">JCM 4788</strain>
    </source>
</reference>
<evidence type="ECO:0000313" key="1">
    <source>
        <dbReference type="EMBL" id="GAA0439872.1"/>
    </source>
</evidence>
<protein>
    <recommendedName>
        <fullName evidence="3">PD-(D/E)XK endonuclease-like domain-containing protein</fullName>
    </recommendedName>
</protein>
<dbReference type="EMBL" id="BAAABX010000097">
    <property type="protein sequence ID" value="GAA0439872.1"/>
    <property type="molecule type" value="Genomic_DNA"/>
</dbReference>
<evidence type="ECO:0000313" key="2">
    <source>
        <dbReference type="Proteomes" id="UP001500879"/>
    </source>
</evidence>
<evidence type="ECO:0008006" key="3">
    <source>
        <dbReference type="Google" id="ProtNLM"/>
    </source>
</evidence>
<gene>
    <name evidence="1" type="ORF">GCM10010357_71520</name>
</gene>